<evidence type="ECO:0000256" key="3">
    <source>
        <dbReference type="PIRSR" id="PIRSR004848-1"/>
    </source>
</evidence>
<sequence>MSIAGNLNAIRATLPFHVKLVCVSKFHPNDSILEAYAAGEKVFGESKVQEVCQKYDTLPKDIVWHFIGHLQTNKVKFLVPFVALIHGVDTLRLLEEINKQAAKAGRTVDCLLQVHIAREETKFGFSPEEVNDALNSGIFDTLNSVRIRGLMGMATFTDNEAQVRAEFRSLKTLFDQLKTSYFSDKPWFDTLSMGMSDDYRIAIEEGSTMVRVGSSIFGARQY</sequence>
<feature type="modified residue" description="N6-(pyridoxal phosphate)lysine" evidence="2 3">
    <location>
        <position position="25"/>
    </location>
</feature>
<dbReference type="OrthoDB" id="9804072at2"/>
<evidence type="ECO:0000313" key="6">
    <source>
        <dbReference type="EMBL" id="GAT63074.1"/>
    </source>
</evidence>
<dbReference type="AlphaFoldDB" id="A0A161L814"/>
<dbReference type="EMBL" id="BDCR01000003">
    <property type="protein sequence ID" value="GAT63074.1"/>
    <property type="molecule type" value="Genomic_DNA"/>
</dbReference>
<dbReference type="Pfam" id="PF01168">
    <property type="entry name" value="Ala_racemase_N"/>
    <property type="match status" value="1"/>
</dbReference>
<dbReference type="CDD" id="cd00635">
    <property type="entry name" value="PLPDE_III_YBL036c_like"/>
    <property type="match status" value="1"/>
</dbReference>
<keyword evidence="1 2" id="KW-0663">Pyridoxal phosphate</keyword>
<dbReference type="PANTHER" id="PTHR10146:SF14">
    <property type="entry name" value="PYRIDOXAL PHOSPHATE HOMEOSTASIS PROTEIN"/>
    <property type="match status" value="1"/>
</dbReference>
<dbReference type="RefSeq" id="WP_068703931.1">
    <property type="nucleotide sequence ID" value="NZ_BDCR01000003.1"/>
</dbReference>
<dbReference type="NCBIfam" id="TIGR00044">
    <property type="entry name" value="YggS family pyridoxal phosphate-dependent enzyme"/>
    <property type="match status" value="1"/>
</dbReference>
<gene>
    <name evidence="6" type="ORF">PJIAN_3386</name>
</gene>
<evidence type="ECO:0000259" key="5">
    <source>
        <dbReference type="Pfam" id="PF01168"/>
    </source>
</evidence>
<evidence type="ECO:0000256" key="4">
    <source>
        <dbReference type="RuleBase" id="RU004514"/>
    </source>
</evidence>
<accession>A0A161L814</accession>
<comment type="caution">
    <text evidence="6">The sequence shown here is derived from an EMBL/GenBank/DDBJ whole genome shotgun (WGS) entry which is preliminary data.</text>
</comment>
<reference evidence="7" key="2">
    <citation type="journal article" date="2017" name="Genome Announc.">
        <title>Draft genome sequence of Paludibacter jiangxiensis NM7(T), a propionate-producing fermentative bacterium.</title>
        <authorList>
            <person name="Qiu Y.-L."/>
            <person name="Tourlousse D.M."/>
            <person name="Matsuura N."/>
            <person name="Ohashi A."/>
            <person name="Sekiguchi Y."/>
        </authorList>
    </citation>
    <scope>NUCLEOTIDE SEQUENCE [LARGE SCALE GENOMIC DNA]</scope>
    <source>
        <strain evidence="7">NM7</strain>
    </source>
</reference>
<dbReference type="PROSITE" id="PS01211">
    <property type="entry name" value="UPF0001"/>
    <property type="match status" value="1"/>
</dbReference>
<dbReference type="FunFam" id="3.20.20.10:FF:000024">
    <property type="entry name" value="Pyridoxal phosphate homeostasis protein"/>
    <property type="match status" value="1"/>
</dbReference>
<dbReference type="Proteomes" id="UP000076586">
    <property type="component" value="Unassembled WGS sequence"/>
</dbReference>
<evidence type="ECO:0000256" key="2">
    <source>
        <dbReference type="HAMAP-Rule" id="MF_02087"/>
    </source>
</evidence>
<dbReference type="STRING" id="681398.PJIAN_3386"/>
<organism evidence="6 7">
    <name type="scientific">Paludibacter jiangxiensis</name>
    <dbReference type="NCBI Taxonomy" id="681398"/>
    <lineage>
        <taxon>Bacteria</taxon>
        <taxon>Pseudomonadati</taxon>
        <taxon>Bacteroidota</taxon>
        <taxon>Bacteroidia</taxon>
        <taxon>Bacteroidales</taxon>
        <taxon>Paludibacteraceae</taxon>
        <taxon>Paludibacter</taxon>
    </lineage>
</organism>
<dbReference type="GO" id="GO:0030170">
    <property type="term" value="F:pyridoxal phosphate binding"/>
    <property type="evidence" value="ECO:0007669"/>
    <property type="project" value="UniProtKB-UniRule"/>
</dbReference>
<dbReference type="PIRSF" id="PIRSF004848">
    <property type="entry name" value="YBL036c_PLPDEIII"/>
    <property type="match status" value="1"/>
</dbReference>
<dbReference type="PANTHER" id="PTHR10146">
    <property type="entry name" value="PROLINE SYNTHETASE CO-TRANSCRIBED BACTERIAL HOMOLOG PROTEIN"/>
    <property type="match status" value="1"/>
</dbReference>
<comment type="function">
    <text evidence="2">Pyridoxal 5'-phosphate (PLP)-binding protein, which is involved in PLP homeostasis.</text>
</comment>
<name>A0A161L814_9BACT</name>
<dbReference type="InterPro" id="IPR001608">
    <property type="entry name" value="Ala_racemase_N"/>
</dbReference>
<protein>
    <recommendedName>
        <fullName evidence="2">Pyridoxal phosphate homeostasis protein</fullName>
        <shortName evidence="2">PLP homeostasis protein</shortName>
    </recommendedName>
</protein>
<evidence type="ECO:0000256" key="1">
    <source>
        <dbReference type="ARBA" id="ARBA00022898"/>
    </source>
</evidence>
<reference evidence="7" key="1">
    <citation type="submission" date="2016-04" db="EMBL/GenBank/DDBJ databases">
        <title>Draft genome sequence of Paludibacter jiangxiensis strain NM7.</title>
        <authorList>
            <person name="Qiu Y."/>
            <person name="Matsuura N."/>
            <person name="Ohashi A."/>
            <person name="Tourlousse M.D."/>
            <person name="Sekiguchi Y."/>
        </authorList>
    </citation>
    <scope>NUCLEOTIDE SEQUENCE [LARGE SCALE GENOMIC DNA]</scope>
    <source>
        <strain evidence="7">NM7</strain>
    </source>
</reference>
<dbReference type="HAMAP" id="MF_02087">
    <property type="entry name" value="PLP_homeostasis"/>
    <property type="match status" value="1"/>
</dbReference>
<feature type="domain" description="Alanine racemase N-terminal" evidence="5">
    <location>
        <begin position="3"/>
        <end position="220"/>
    </location>
</feature>
<evidence type="ECO:0000313" key="7">
    <source>
        <dbReference type="Proteomes" id="UP000076586"/>
    </source>
</evidence>
<comment type="cofactor">
    <cofactor evidence="3">
        <name>pyridoxal 5'-phosphate</name>
        <dbReference type="ChEBI" id="CHEBI:597326"/>
    </cofactor>
</comment>
<dbReference type="InterPro" id="IPR029066">
    <property type="entry name" value="PLP-binding_barrel"/>
</dbReference>
<dbReference type="InterPro" id="IPR011078">
    <property type="entry name" value="PyrdxlP_homeostasis"/>
</dbReference>
<proteinExistence type="inferred from homology"/>
<comment type="similarity">
    <text evidence="2 4">Belongs to the pyridoxal phosphate-binding protein YggS/PROSC family.</text>
</comment>
<dbReference type="SUPFAM" id="SSF51419">
    <property type="entry name" value="PLP-binding barrel"/>
    <property type="match status" value="1"/>
</dbReference>
<keyword evidence="7" id="KW-1185">Reference proteome</keyword>
<dbReference type="Gene3D" id="3.20.20.10">
    <property type="entry name" value="Alanine racemase"/>
    <property type="match status" value="1"/>
</dbReference>